<dbReference type="EMBL" id="QRMS01000001">
    <property type="protein sequence ID" value="RHJ89263.1"/>
    <property type="molecule type" value="Genomic_DNA"/>
</dbReference>
<dbReference type="InterPro" id="IPR013320">
    <property type="entry name" value="ConA-like_dom_sf"/>
</dbReference>
<accession>A0A415E665</accession>
<reference evidence="1 2" key="1">
    <citation type="submission" date="2018-08" db="EMBL/GenBank/DDBJ databases">
        <title>A genome reference for cultivated species of the human gut microbiota.</title>
        <authorList>
            <person name="Zou Y."/>
            <person name="Xue W."/>
            <person name="Luo G."/>
        </authorList>
    </citation>
    <scope>NUCLEOTIDE SEQUENCE [LARGE SCALE GENOMIC DNA]</scope>
    <source>
        <strain evidence="1 2">AM07-24</strain>
    </source>
</reference>
<protein>
    <submittedName>
        <fullName evidence="1">Uncharacterized protein</fullName>
    </submittedName>
</protein>
<evidence type="ECO:0000313" key="1">
    <source>
        <dbReference type="EMBL" id="RHJ89263.1"/>
    </source>
</evidence>
<dbReference type="Pfam" id="PF13385">
    <property type="entry name" value="Laminin_G_3"/>
    <property type="match status" value="2"/>
</dbReference>
<dbReference type="Gene3D" id="2.60.120.200">
    <property type="match status" value="2"/>
</dbReference>
<dbReference type="STRING" id="1776384.GCA_900086585_02564"/>
<dbReference type="AlphaFoldDB" id="A0A415E665"/>
<dbReference type="SUPFAM" id="SSF49899">
    <property type="entry name" value="Concanavalin A-like lectins/glucanases"/>
    <property type="match status" value="2"/>
</dbReference>
<comment type="caution">
    <text evidence="1">The sequence shown here is derived from an EMBL/GenBank/DDBJ whole genome shotgun (WGS) entry which is preliminary data.</text>
</comment>
<keyword evidence="2" id="KW-1185">Reference proteome</keyword>
<name>A0A415E665_9FIRM</name>
<evidence type="ECO:0000313" key="2">
    <source>
        <dbReference type="Proteomes" id="UP000284841"/>
    </source>
</evidence>
<dbReference type="Proteomes" id="UP000284841">
    <property type="component" value="Unassembled WGS sequence"/>
</dbReference>
<dbReference type="RefSeq" id="WP_118333363.1">
    <property type="nucleotide sequence ID" value="NZ_AP025567.1"/>
</dbReference>
<gene>
    <name evidence="1" type="ORF">DW099_01430</name>
</gene>
<proteinExistence type="predicted"/>
<organism evidence="1 2">
    <name type="scientific">Emergencia timonensis</name>
    <dbReference type="NCBI Taxonomy" id="1776384"/>
    <lineage>
        <taxon>Bacteria</taxon>
        <taxon>Bacillati</taxon>
        <taxon>Bacillota</taxon>
        <taxon>Clostridia</taxon>
        <taxon>Peptostreptococcales</taxon>
        <taxon>Anaerovoracaceae</taxon>
        <taxon>Emergencia</taxon>
    </lineage>
</organism>
<dbReference type="OrthoDB" id="3543639at2"/>
<sequence>MKENMVKEACNALSISNKESLGNYVSVDIASLAAGQYTLDVWIYIVGGSSDIISQENGIRIGIENEMFYFYHPAAGQKAVRPLGPLPRKKQWINLLLSYNGSKVSFALNGFPAGEIACSGATLIQNCPIRLGYGFHGYMRSFRCYNAALTAEQYKNYVFETVYDSASMTSLLAFIDFSKEDMPDISNHGATASPHGSCGVMNLVPVYLPSKGKFASVNPGGDINPGGFESGEFSVYVKMYLRPSQKQNQVIFSNGDIEDADSVILFLQEDGNKVQFNLQLGSVSMCLGSAHDVFQWVDVLITYGAGQVTAFFNGTQVTSSHSFAKRQQRGGFRLGNGFDSAHPEMDFTCEQYLFTAAVFDKKLGQADADSFLENHPYIFEDGLIALFSFAPEPAELTTCRQIHLDEDDVVLAQRTLDSLPQTGYDYRSNRTQPTVSDMRKWKAESIWDGLVSYYEASANLTPTLTENQKQAVICSIAEDSELLQSFAPAFTALTLSEQIFAKCLADAPQRKMINVIKMGRFVGKKTGAAGGAAAGAGMALTGAAAGGLTEAGKDVLTLLSLITLFTWILSKAAEKMKDRRKDKPDHDDDDSEITLSITSMSFQHSPDDFTASAVRCRTCDGSVSPPEWTNARRDGAEAVYIADKIQNVKVKVKFIITDKSKKPTPPYHVSIWAFATDSSAVFQKLEYSAKGLSAGVEYEGEFTVTKGSCACSDLSYQDLELWWNYTINGSTNTLANTKACIYFLPTTPTDPVYLDQEHKDNSVPLELLRMFSEKLTTLQPREYAELEQVTAADMKTYTDQVYNCAAFKYNPNAHPFVTVCDVKENAAPYTLRGYLNLFDQNAMLRDISLYQKNPFRGKTEANCNVYACMLSYNFSLHGVFSTVCIITSGNPAAALQTNAIKGAGAVAAQAFQFRYHAIVKVPPQVSVTGLLHNAYYDACCRTAGGETLANLAFRSNFATPLVQAGETDTYRGKVFRQGTAAVEQRNMLCVPYGIIAP</sequence>